<dbReference type="PROSITE" id="PS01266">
    <property type="entry name" value="ADENYLOSUCCIN_SYN_1"/>
    <property type="match status" value="1"/>
</dbReference>
<dbReference type="RefSeq" id="WP_249280032.1">
    <property type="nucleotide sequence ID" value="NZ_JACRSS010000001.1"/>
</dbReference>
<keyword evidence="3 8" id="KW-0479">Metal-binding</keyword>
<dbReference type="FunFam" id="1.10.300.10:FF:000001">
    <property type="entry name" value="Adenylosuccinate synthetase"/>
    <property type="match status" value="1"/>
</dbReference>
<keyword evidence="5 8" id="KW-0658">Purine biosynthesis</keyword>
<dbReference type="NCBIfam" id="TIGR00184">
    <property type="entry name" value="purA"/>
    <property type="match status" value="1"/>
</dbReference>
<dbReference type="Gene3D" id="3.40.440.10">
    <property type="entry name" value="Adenylosuccinate Synthetase, subunit A, domain 1"/>
    <property type="match status" value="1"/>
</dbReference>
<dbReference type="Gene3D" id="3.90.170.10">
    <property type="entry name" value="Adenylosuccinate Synthetase, subunit A, domain 3"/>
    <property type="match status" value="1"/>
</dbReference>
<comment type="subunit">
    <text evidence="1 8">Homodimer.</text>
</comment>
<evidence type="ECO:0000313" key="11">
    <source>
        <dbReference type="EMBL" id="MBC8538276.1"/>
    </source>
</evidence>
<dbReference type="FunFam" id="3.90.170.10:FF:000001">
    <property type="entry name" value="Adenylosuccinate synthetase"/>
    <property type="match status" value="1"/>
</dbReference>
<evidence type="ECO:0000256" key="7">
    <source>
        <dbReference type="ARBA" id="ARBA00023134"/>
    </source>
</evidence>
<dbReference type="InterPro" id="IPR042109">
    <property type="entry name" value="Adenylosuccinate_synth_dom1"/>
</dbReference>
<evidence type="ECO:0000256" key="10">
    <source>
        <dbReference type="RuleBase" id="RU000520"/>
    </source>
</evidence>
<dbReference type="GO" id="GO:0005737">
    <property type="term" value="C:cytoplasm"/>
    <property type="evidence" value="ECO:0007669"/>
    <property type="project" value="UniProtKB-SubCell"/>
</dbReference>
<feature type="active site" description="Proton acceptor" evidence="8">
    <location>
        <position position="13"/>
    </location>
</feature>
<dbReference type="InterPro" id="IPR018220">
    <property type="entry name" value="Adenylosuccin_syn_GTP-bd"/>
</dbReference>
<comment type="pathway">
    <text evidence="8 10">Purine metabolism; AMP biosynthesis via de novo pathway; AMP from IMP: step 1/2.</text>
</comment>
<keyword evidence="12" id="KW-1185">Reference proteome</keyword>
<dbReference type="PROSITE" id="PS00513">
    <property type="entry name" value="ADENYLOSUCCIN_SYN_2"/>
    <property type="match status" value="1"/>
</dbReference>
<dbReference type="GO" id="GO:0000287">
    <property type="term" value="F:magnesium ion binding"/>
    <property type="evidence" value="ECO:0007669"/>
    <property type="project" value="UniProtKB-UniRule"/>
</dbReference>
<feature type="binding site" evidence="8">
    <location>
        <begin position="12"/>
        <end position="18"/>
    </location>
    <ligand>
        <name>GTP</name>
        <dbReference type="ChEBI" id="CHEBI:37565"/>
    </ligand>
</feature>
<gene>
    <name evidence="8" type="primary">purA</name>
    <name evidence="11" type="ORF">H8693_04945</name>
</gene>
<feature type="binding site" evidence="8">
    <location>
        <position position="13"/>
    </location>
    <ligand>
        <name>Mg(2+)</name>
        <dbReference type="ChEBI" id="CHEBI:18420"/>
    </ligand>
</feature>
<comment type="cofactor">
    <cofactor evidence="8">
        <name>Mg(2+)</name>
        <dbReference type="ChEBI" id="CHEBI:18420"/>
    </cofactor>
    <text evidence="8">Binds 1 Mg(2+) ion per subunit.</text>
</comment>
<evidence type="ECO:0000313" key="12">
    <source>
        <dbReference type="Proteomes" id="UP000617951"/>
    </source>
</evidence>
<dbReference type="EMBL" id="JACRSS010000001">
    <property type="protein sequence ID" value="MBC8538276.1"/>
    <property type="molecule type" value="Genomic_DNA"/>
</dbReference>
<dbReference type="CDD" id="cd03108">
    <property type="entry name" value="AdSS"/>
    <property type="match status" value="1"/>
</dbReference>
<dbReference type="SUPFAM" id="SSF52540">
    <property type="entry name" value="P-loop containing nucleoside triphosphate hydrolases"/>
    <property type="match status" value="1"/>
</dbReference>
<evidence type="ECO:0000256" key="6">
    <source>
        <dbReference type="ARBA" id="ARBA00022842"/>
    </source>
</evidence>
<sequence>MPGLVVFGSQWGDEGKGRFVDYLAGQADMVIRYQGGNNAGHTVYANGQEFKLRTIPSGIISEGKPCVIGNGVVIDPASLLKEIEYVEAKGVSAANLHISDRAHVIMPYHKVLDALSEARLGDAKIGTTGNGIGPCYADKTSRCGFRMCDLLEEDRFSKKLKVVLEGKNELITKIYGGKPLSYDEILNDYLEYGRKLKDRIEDTSLLIYDYVKQNKKILFEGAQGMLLDLDYGTYPFVTSSHPTAGGVACGVGVGPQVVTDVLGVVKSYTTRVGEGPFVTELFDETGDAIRNKGHEFGTVTGRPRRCGWLDLVILRFAVRVSGITAFALSRMDTLGGFDTVKVCVGYEYEGKMVDNYPASLEMLSKMKPVYKEMQGWRDDISEIRNFEDLPQGAQEYVKLIEEETGVPVAMIGVGPGREQCVMRKTMF</sequence>
<keyword evidence="2 8" id="KW-0436">Ligase</keyword>
<comment type="similarity">
    <text evidence="8 10">Belongs to the adenylosuccinate synthetase family.</text>
</comment>
<feature type="binding site" description="in other chain" evidence="8">
    <location>
        <begin position="13"/>
        <end position="16"/>
    </location>
    <ligand>
        <name>IMP</name>
        <dbReference type="ChEBI" id="CHEBI:58053"/>
        <note>ligand shared between dimeric partners</note>
    </ligand>
</feature>
<feature type="binding site" description="in other chain" evidence="8">
    <location>
        <begin position="38"/>
        <end position="41"/>
    </location>
    <ligand>
        <name>IMP</name>
        <dbReference type="ChEBI" id="CHEBI:58053"/>
        <note>ligand shared between dimeric partners</note>
    </ligand>
</feature>
<dbReference type="InterPro" id="IPR001114">
    <property type="entry name" value="Adenylosuccinate_synthetase"/>
</dbReference>
<feature type="binding site" description="in other chain" evidence="8">
    <location>
        <position position="223"/>
    </location>
    <ligand>
        <name>IMP</name>
        <dbReference type="ChEBI" id="CHEBI:58053"/>
        <note>ligand shared between dimeric partners</note>
    </ligand>
</feature>
<evidence type="ECO:0000256" key="2">
    <source>
        <dbReference type="ARBA" id="ARBA00022598"/>
    </source>
</evidence>
<dbReference type="InterPro" id="IPR042111">
    <property type="entry name" value="Adenylosuccinate_synth_dom3"/>
</dbReference>
<accession>A0A926DHH5</accession>
<dbReference type="NCBIfam" id="NF002223">
    <property type="entry name" value="PRK01117.1"/>
    <property type="match status" value="1"/>
</dbReference>
<feature type="binding site" evidence="8">
    <location>
        <position position="304"/>
    </location>
    <ligand>
        <name>GTP</name>
        <dbReference type="ChEBI" id="CHEBI:37565"/>
    </ligand>
</feature>
<feature type="binding site" description="in other chain" evidence="8">
    <location>
        <position position="128"/>
    </location>
    <ligand>
        <name>IMP</name>
        <dbReference type="ChEBI" id="CHEBI:58053"/>
        <note>ligand shared between dimeric partners</note>
    </ligand>
</feature>
<evidence type="ECO:0000256" key="3">
    <source>
        <dbReference type="ARBA" id="ARBA00022723"/>
    </source>
</evidence>
<feature type="active site" evidence="9">
    <location>
        <position position="139"/>
    </location>
</feature>
<dbReference type="GO" id="GO:0046040">
    <property type="term" value="P:IMP metabolic process"/>
    <property type="evidence" value="ECO:0007669"/>
    <property type="project" value="TreeGrafter"/>
</dbReference>
<evidence type="ECO:0000256" key="4">
    <source>
        <dbReference type="ARBA" id="ARBA00022741"/>
    </source>
</evidence>
<evidence type="ECO:0000256" key="8">
    <source>
        <dbReference type="HAMAP-Rule" id="MF_00011"/>
    </source>
</evidence>
<feature type="binding site" evidence="8">
    <location>
        <begin position="298"/>
        <end position="304"/>
    </location>
    <ligand>
        <name>substrate</name>
    </ligand>
</feature>
<dbReference type="SMART" id="SM00788">
    <property type="entry name" value="Adenylsucc_synt"/>
    <property type="match status" value="1"/>
</dbReference>
<evidence type="ECO:0000256" key="9">
    <source>
        <dbReference type="PROSITE-ProRule" id="PRU10134"/>
    </source>
</evidence>
<protein>
    <recommendedName>
        <fullName evidence="8 10">Adenylosuccinate synthetase</fullName>
        <shortName evidence="8">AMPSase</shortName>
        <shortName evidence="8">AdSS</shortName>
        <ecNumber evidence="8 10">6.3.4.4</ecNumber>
    </recommendedName>
    <alternativeName>
        <fullName evidence="8">IMP--aspartate ligase</fullName>
    </alternativeName>
</protein>
<name>A0A926DHH5_9FIRM</name>
<comment type="function">
    <text evidence="8">Plays an important role in the de novo pathway of purine nucleotide biosynthesis. Catalyzes the first committed step in the biosynthesis of AMP from IMP.</text>
</comment>
<dbReference type="EC" id="6.3.4.4" evidence="8 10"/>
<keyword evidence="6 8" id="KW-0460">Magnesium</keyword>
<feature type="binding site" evidence="8">
    <location>
        <begin position="330"/>
        <end position="332"/>
    </location>
    <ligand>
        <name>GTP</name>
        <dbReference type="ChEBI" id="CHEBI:37565"/>
    </ligand>
</feature>
<dbReference type="GO" id="GO:0044208">
    <property type="term" value="P:'de novo' AMP biosynthetic process"/>
    <property type="evidence" value="ECO:0007669"/>
    <property type="project" value="UniProtKB-UniRule"/>
</dbReference>
<dbReference type="Proteomes" id="UP000617951">
    <property type="component" value="Unassembled WGS sequence"/>
</dbReference>
<keyword evidence="4 8" id="KW-0547">Nucleotide-binding</keyword>
<keyword evidence="8" id="KW-0963">Cytoplasm</keyword>
<dbReference type="InterPro" id="IPR027417">
    <property type="entry name" value="P-loop_NTPase"/>
</dbReference>
<dbReference type="InterPro" id="IPR033128">
    <property type="entry name" value="Adenylosuccin_syn_Lys_AS"/>
</dbReference>
<keyword evidence="7 8" id="KW-0342">GTP-binding</keyword>
<dbReference type="Gene3D" id="1.10.300.10">
    <property type="entry name" value="Adenylosuccinate Synthetase, subunit A, domain 2"/>
    <property type="match status" value="1"/>
</dbReference>
<feature type="binding site" description="in other chain" evidence="8">
    <location>
        <position position="238"/>
    </location>
    <ligand>
        <name>IMP</name>
        <dbReference type="ChEBI" id="CHEBI:58053"/>
        <note>ligand shared between dimeric partners</note>
    </ligand>
</feature>
<feature type="binding site" evidence="8">
    <location>
        <position position="40"/>
    </location>
    <ligand>
        <name>Mg(2+)</name>
        <dbReference type="ChEBI" id="CHEBI:18420"/>
    </ligand>
</feature>
<evidence type="ECO:0000256" key="5">
    <source>
        <dbReference type="ARBA" id="ARBA00022755"/>
    </source>
</evidence>
<comment type="subcellular location">
    <subcellularLocation>
        <location evidence="8">Cytoplasm</location>
    </subcellularLocation>
</comment>
<dbReference type="PANTHER" id="PTHR11846:SF0">
    <property type="entry name" value="ADENYLOSUCCINATE SYNTHETASE"/>
    <property type="match status" value="1"/>
</dbReference>
<reference evidence="11" key="1">
    <citation type="submission" date="2020-08" db="EMBL/GenBank/DDBJ databases">
        <title>Genome public.</title>
        <authorList>
            <person name="Liu C."/>
            <person name="Sun Q."/>
        </authorList>
    </citation>
    <scope>NUCLEOTIDE SEQUENCE</scope>
    <source>
        <strain evidence="11">NSJ-63</strain>
    </source>
</reference>
<dbReference type="Pfam" id="PF00709">
    <property type="entry name" value="Adenylsucc_synt"/>
    <property type="match status" value="1"/>
</dbReference>
<evidence type="ECO:0000256" key="1">
    <source>
        <dbReference type="ARBA" id="ARBA00011738"/>
    </source>
</evidence>
<dbReference type="GO" id="GO:0005525">
    <property type="term" value="F:GTP binding"/>
    <property type="evidence" value="ECO:0007669"/>
    <property type="project" value="UniProtKB-UniRule"/>
</dbReference>
<dbReference type="AlphaFoldDB" id="A0A926DHH5"/>
<feature type="binding site" evidence="8">
    <location>
        <begin position="40"/>
        <end position="42"/>
    </location>
    <ligand>
        <name>GTP</name>
        <dbReference type="ChEBI" id="CHEBI:37565"/>
    </ligand>
</feature>
<dbReference type="PANTHER" id="PTHR11846">
    <property type="entry name" value="ADENYLOSUCCINATE SYNTHETASE"/>
    <property type="match status" value="1"/>
</dbReference>
<dbReference type="GO" id="GO:0004019">
    <property type="term" value="F:adenylosuccinate synthase activity"/>
    <property type="evidence" value="ECO:0007669"/>
    <property type="project" value="UniProtKB-UniRule"/>
</dbReference>
<feature type="active site" description="Proton donor" evidence="8">
    <location>
        <position position="41"/>
    </location>
</feature>
<dbReference type="InterPro" id="IPR042110">
    <property type="entry name" value="Adenylosuccinate_synth_dom2"/>
</dbReference>
<comment type="caution">
    <text evidence="11">The sequence shown here is derived from an EMBL/GenBank/DDBJ whole genome shotgun (WGS) entry which is preliminary data.</text>
</comment>
<organism evidence="11 12">
    <name type="scientific">Guopingia tenuis</name>
    <dbReference type="NCBI Taxonomy" id="2763656"/>
    <lineage>
        <taxon>Bacteria</taxon>
        <taxon>Bacillati</taxon>
        <taxon>Bacillota</taxon>
        <taxon>Clostridia</taxon>
        <taxon>Christensenellales</taxon>
        <taxon>Christensenellaceae</taxon>
        <taxon>Guopingia</taxon>
    </lineage>
</organism>
<feature type="binding site" evidence="8">
    <location>
        <begin position="412"/>
        <end position="414"/>
    </location>
    <ligand>
        <name>GTP</name>
        <dbReference type="ChEBI" id="CHEBI:37565"/>
    </ligand>
</feature>
<comment type="catalytic activity">
    <reaction evidence="8 10">
        <text>IMP + L-aspartate + GTP = N(6)-(1,2-dicarboxyethyl)-AMP + GDP + phosphate + 2 H(+)</text>
        <dbReference type="Rhea" id="RHEA:15753"/>
        <dbReference type="ChEBI" id="CHEBI:15378"/>
        <dbReference type="ChEBI" id="CHEBI:29991"/>
        <dbReference type="ChEBI" id="CHEBI:37565"/>
        <dbReference type="ChEBI" id="CHEBI:43474"/>
        <dbReference type="ChEBI" id="CHEBI:57567"/>
        <dbReference type="ChEBI" id="CHEBI:58053"/>
        <dbReference type="ChEBI" id="CHEBI:58189"/>
        <dbReference type="EC" id="6.3.4.4"/>
    </reaction>
</comment>
<feature type="binding site" evidence="8">
    <location>
        <position position="142"/>
    </location>
    <ligand>
        <name>IMP</name>
        <dbReference type="ChEBI" id="CHEBI:58053"/>
        <note>ligand shared between dimeric partners</note>
    </ligand>
</feature>
<proteinExistence type="inferred from homology"/>
<feature type="binding site" description="in other chain" evidence="8">
    <location>
        <position position="302"/>
    </location>
    <ligand>
        <name>IMP</name>
        <dbReference type="ChEBI" id="CHEBI:58053"/>
        <note>ligand shared between dimeric partners</note>
    </ligand>
</feature>
<dbReference type="HAMAP" id="MF_00011">
    <property type="entry name" value="Adenylosucc_synth"/>
    <property type="match status" value="1"/>
</dbReference>